<dbReference type="AlphaFoldDB" id="A0AAD9W098"/>
<feature type="region of interest" description="Disordered" evidence="1">
    <location>
        <begin position="1"/>
        <end position="55"/>
    </location>
</feature>
<dbReference type="PANTHER" id="PTHR38166:SF1">
    <property type="entry name" value="C2H2-TYPE DOMAIN-CONTAINING PROTEIN"/>
    <property type="match status" value="1"/>
</dbReference>
<comment type="caution">
    <text evidence="2">The sequence shown here is derived from an EMBL/GenBank/DDBJ whole genome shotgun (WGS) entry which is preliminary data.</text>
</comment>
<dbReference type="PANTHER" id="PTHR38166">
    <property type="entry name" value="C2H2-TYPE DOMAIN-CONTAINING PROTEIN-RELATED"/>
    <property type="match status" value="1"/>
</dbReference>
<dbReference type="Proteomes" id="UP001265746">
    <property type="component" value="Unassembled WGS sequence"/>
</dbReference>
<organism evidence="2 3">
    <name type="scientific">Phomopsis amygdali</name>
    <name type="common">Fusicoccum amygdali</name>
    <dbReference type="NCBI Taxonomy" id="1214568"/>
    <lineage>
        <taxon>Eukaryota</taxon>
        <taxon>Fungi</taxon>
        <taxon>Dikarya</taxon>
        <taxon>Ascomycota</taxon>
        <taxon>Pezizomycotina</taxon>
        <taxon>Sordariomycetes</taxon>
        <taxon>Sordariomycetidae</taxon>
        <taxon>Diaporthales</taxon>
        <taxon>Diaporthaceae</taxon>
        <taxon>Diaporthe</taxon>
    </lineage>
</organism>
<proteinExistence type="predicted"/>
<sequence>MHSTSSRNRRRPRSAAHAQDVHGSTRASPHCKRRRAGDDKELDSPKRSNKRRKRDDGKGFLCPFYVQDRHRWHQCLHYKLTRTSDVRQHLKRIHILPAHLSTCSATFDNDLKTKPLNGHTIAKTCQCPWYNMPGLTQAEFDEMGQSPSLSPAGRWLEMWRFIFRCVPDPVSIYASEETDFTRSLLDVLATITSEEWQTRVRGTSWINLGDHELSVIVQFINIASQLQARPDFVTLLPDTMQTPSEMDATAHAAPGHINSALPSTSGVSDQPAADPDAIPDLSRLRISDP</sequence>
<name>A0AAD9W098_PHOAM</name>
<protein>
    <submittedName>
        <fullName evidence="2">Uncharacterized protein</fullName>
    </submittedName>
</protein>
<evidence type="ECO:0000313" key="2">
    <source>
        <dbReference type="EMBL" id="KAK2598606.1"/>
    </source>
</evidence>
<keyword evidence="3" id="KW-1185">Reference proteome</keyword>
<gene>
    <name evidence="2" type="ORF">N8I77_012002</name>
</gene>
<feature type="compositionally biased region" description="Basic and acidic residues" evidence="1">
    <location>
        <begin position="36"/>
        <end position="46"/>
    </location>
</feature>
<evidence type="ECO:0000256" key="1">
    <source>
        <dbReference type="SAM" id="MobiDB-lite"/>
    </source>
</evidence>
<dbReference type="EMBL" id="JAUJFL010000008">
    <property type="protein sequence ID" value="KAK2598606.1"/>
    <property type="molecule type" value="Genomic_DNA"/>
</dbReference>
<reference evidence="2" key="1">
    <citation type="submission" date="2023-06" db="EMBL/GenBank/DDBJ databases">
        <authorList>
            <person name="Noh H."/>
        </authorList>
    </citation>
    <scope>NUCLEOTIDE SEQUENCE</scope>
    <source>
        <strain evidence="2">DUCC20226</strain>
    </source>
</reference>
<evidence type="ECO:0000313" key="3">
    <source>
        <dbReference type="Proteomes" id="UP001265746"/>
    </source>
</evidence>
<feature type="region of interest" description="Disordered" evidence="1">
    <location>
        <begin position="255"/>
        <end position="289"/>
    </location>
</feature>
<feature type="compositionally biased region" description="Low complexity" evidence="1">
    <location>
        <begin position="271"/>
        <end position="280"/>
    </location>
</feature>
<accession>A0AAD9W098</accession>